<dbReference type="InterPro" id="IPR043502">
    <property type="entry name" value="DNA/RNA_pol_sf"/>
</dbReference>
<dbReference type="Pfam" id="PF13966">
    <property type="entry name" value="zf-RVT"/>
    <property type="match status" value="1"/>
</dbReference>
<sequence length="788" mass="89166">MGHWIEEDDRNTAFFQHAARKRKQKSNISSLFINGSFITNLSEIASCFITFFQNLFQTSCADTGDPTIMPENEQQDLILPVTPTQQEILEILKSMKKDAAPGPDGFNVAFYRTSWDCLKQDITKLVQNFYATANIPEGINSTNIVLIPKKVAANNPVDFRPISLCNVSYKILAKSLANQIKDKLNDLINPNQQAFIKGRRPSTNIILAQEIIHSFSLSSYNTNAFLLKLDLSKAFDRLEWSFIANSLKKKGFDDHFIKLVLACISTPCFSVTINGETFGNFRSQRGIRQGCPLSPYLFVLALNSLAETLVNQANLGNIKGSKLSVNGPSIYSIFYADDLIITGEASYQEARTILSILQDFVSSGQMPNWGKSSVAFSKCTAQMTRTLVKSFFPVADISSSTNYLGHPLLISAATKNSAYSFLIDKFKSKLSTLKANKLSHAGRLTLIRSAFASIPVYYMSHILMSNQLIKKLTSIIRKFWWKGSLTGDDTDGICFRSWQYICKPKNEGGLGVRDLWAINKALLIQSAWNFLSRPNELISTVLKAKYFPDRPFWLCSHQGPKSIFWSSIIKIKPFLSSSCHWQLARGDISIWNQPWVSIWSNIHNHIHLHSLTSRLPSRVSELWTQDKHWIFSYISEFLDDRAIREIARVQYLPHDQPDRLCWSPNSSGECSTKSAYKQVFNHLHPAGTPVPSAKLTLLNMVGKNKFTPPKIKTFFWKLVSKALPTRSAIHLRIPDFPPQCCRCNQLENEVHIFFLCPFAKLVWMASSFHLNIFILPSVENIEIFSTLC</sequence>
<reference evidence="3" key="2">
    <citation type="submission" date="2013-04" db="UniProtKB">
        <authorList>
            <consortium name="EnsemblPlants"/>
        </authorList>
    </citation>
    <scope>IDENTIFICATION</scope>
</reference>
<dbReference type="Proteomes" id="UP000006038">
    <property type="component" value="Chromosome 1"/>
</dbReference>
<dbReference type="InterPro" id="IPR026960">
    <property type="entry name" value="RVT-Znf"/>
</dbReference>
<keyword evidence="1" id="KW-0472">Membrane</keyword>
<accession>J3L5V2</accession>
<dbReference type="OMA" id="WADHNPM"/>
<organism evidence="3">
    <name type="scientific">Oryza brachyantha</name>
    <name type="common">malo sina</name>
    <dbReference type="NCBI Taxonomy" id="4533"/>
    <lineage>
        <taxon>Eukaryota</taxon>
        <taxon>Viridiplantae</taxon>
        <taxon>Streptophyta</taxon>
        <taxon>Embryophyta</taxon>
        <taxon>Tracheophyta</taxon>
        <taxon>Spermatophyta</taxon>
        <taxon>Magnoliopsida</taxon>
        <taxon>Liliopsida</taxon>
        <taxon>Poales</taxon>
        <taxon>Poaceae</taxon>
        <taxon>BOP clade</taxon>
        <taxon>Oryzoideae</taxon>
        <taxon>Oryzeae</taxon>
        <taxon>Oryzinae</taxon>
        <taxon>Oryza</taxon>
    </lineage>
</organism>
<dbReference type="PROSITE" id="PS50878">
    <property type="entry name" value="RT_POL"/>
    <property type="match status" value="1"/>
</dbReference>
<dbReference type="Gramene" id="OB01G46080.1">
    <property type="protein sequence ID" value="OB01G46080.1"/>
    <property type="gene ID" value="OB01G46080"/>
</dbReference>
<evidence type="ECO:0000259" key="2">
    <source>
        <dbReference type="PROSITE" id="PS50878"/>
    </source>
</evidence>
<protein>
    <recommendedName>
        <fullName evidence="2">Reverse transcriptase domain-containing protein</fullName>
    </recommendedName>
</protein>
<dbReference type="HOGENOM" id="CLU_000680_33_1_1"/>
<dbReference type="STRING" id="4533.J3L5V2"/>
<keyword evidence="1" id="KW-1133">Transmembrane helix</keyword>
<feature type="transmembrane region" description="Helical" evidence="1">
    <location>
        <begin position="31"/>
        <end position="52"/>
    </location>
</feature>
<dbReference type="PANTHER" id="PTHR33116:SF86">
    <property type="entry name" value="REVERSE TRANSCRIPTASE DOMAIN-CONTAINING PROTEIN"/>
    <property type="match status" value="1"/>
</dbReference>
<dbReference type="PANTHER" id="PTHR33116">
    <property type="entry name" value="REVERSE TRANSCRIPTASE ZINC-BINDING DOMAIN-CONTAINING PROTEIN-RELATED-RELATED"/>
    <property type="match status" value="1"/>
</dbReference>
<evidence type="ECO:0000313" key="4">
    <source>
        <dbReference type="Proteomes" id="UP000006038"/>
    </source>
</evidence>
<reference evidence="3" key="1">
    <citation type="journal article" date="2013" name="Nat. Commun.">
        <title>Whole-genome sequencing of Oryza brachyantha reveals mechanisms underlying Oryza genome evolution.</title>
        <authorList>
            <person name="Chen J."/>
            <person name="Huang Q."/>
            <person name="Gao D."/>
            <person name="Wang J."/>
            <person name="Lang Y."/>
            <person name="Liu T."/>
            <person name="Li B."/>
            <person name="Bai Z."/>
            <person name="Luis Goicoechea J."/>
            <person name="Liang C."/>
            <person name="Chen C."/>
            <person name="Zhang W."/>
            <person name="Sun S."/>
            <person name="Liao Y."/>
            <person name="Zhang X."/>
            <person name="Yang L."/>
            <person name="Song C."/>
            <person name="Wang M."/>
            <person name="Shi J."/>
            <person name="Liu G."/>
            <person name="Liu J."/>
            <person name="Zhou H."/>
            <person name="Zhou W."/>
            <person name="Yu Q."/>
            <person name="An N."/>
            <person name="Chen Y."/>
            <person name="Cai Q."/>
            <person name="Wang B."/>
            <person name="Liu B."/>
            <person name="Min J."/>
            <person name="Huang Y."/>
            <person name="Wu H."/>
            <person name="Li Z."/>
            <person name="Zhang Y."/>
            <person name="Yin Y."/>
            <person name="Song W."/>
            <person name="Jiang J."/>
            <person name="Jackson S.A."/>
            <person name="Wing R.A."/>
            <person name="Wang J."/>
            <person name="Chen M."/>
        </authorList>
    </citation>
    <scope>NUCLEOTIDE SEQUENCE [LARGE SCALE GENOMIC DNA]</scope>
    <source>
        <strain evidence="3">cv. IRGC 101232</strain>
    </source>
</reference>
<dbReference type="CDD" id="cd01650">
    <property type="entry name" value="RT_nLTR_like"/>
    <property type="match status" value="1"/>
</dbReference>
<dbReference type="AlphaFoldDB" id="J3L5V2"/>
<keyword evidence="1" id="KW-0812">Transmembrane</keyword>
<dbReference type="EnsemblPlants" id="OB01G46080.1">
    <property type="protein sequence ID" value="OB01G46080.1"/>
    <property type="gene ID" value="OB01G46080"/>
</dbReference>
<proteinExistence type="predicted"/>
<dbReference type="eggNOG" id="KOG1075">
    <property type="taxonomic scope" value="Eukaryota"/>
</dbReference>
<evidence type="ECO:0000256" key="1">
    <source>
        <dbReference type="SAM" id="Phobius"/>
    </source>
</evidence>
<dbReference type="Pfam" id="PF00078">
    <property type="entry name" value="RVT_1"/>
    <property type="match status" value="1"/>
</dbReference>
<feature type="domain" description="Reverse transcriptase" evidence="2">
    <location>
        <begin position="128"/>
        <end position="408"/>
    </location>
</feature>
<dbReference type="InterPro" id="IPR000477">
    <property type="entry name" value="RT_dom"/>
</dbReference>
<name>J3L5V2_ORYBR</name>
<dbReference type="SUPFAM" id="SSF56672">
    <property type="entry name" value="DNA/RNA polymerases"/>
    <property type="match status" value="1"/>
</dbReference>
<evidence type="ECO:0000313" key="3">
    <source>
        <dbReference type="EnsemblPlants" id="OB01G46080.1"/>
    </source>
</evidence>
<keyword evidence="4" id="KW-1185">Reference proteome</keyword>